<protein>
    <recommendedName>
        <fullName evidence="3">Clp ATPase C-terminal domain-containing protein</fullName>
    </recommendedName>
</protein>
<accession>A0AAV8YFE8</accession>
<proteinExistence type="predicted"/>
<dbReference type="AlphaFoldDB" id="A0AAV8YFE8"/>
<sequence length="93" mass="10340">MRGVESALADGYDVNYGARSIKYEVERRVVNQLAAAHEKGIIGKGSTVQIFALFPENAEAPEIKLKVRKSGVKDFIEIEQSWPSIKNLTSIFD</sequence>
<keyword evidence="5" id="KW-1185">Reference proteome</keyword>
<name>A0AAV8YFE8_9CUCU</name>
<dbReference type="InterPro" id="IPR019489">
    <property type="entry name" value="Clp_ATPase_C"/>
</dbReference>
<dbReference type="Proteomes" id="UP001162156">
    <property type="component" value="Unassembled WGS sequence"/>
</dbReference>
<evidence type="ECO:0000256" key="1">
    <source>
        <dbReference type="ARBA" id="ARBA00022741"/>
    </source>
</evidence>
<evidence type="ECO:0000256" key="2">
    <source>
        <dbReference type="ARBA" id="ARBA00022840"/>
    </source>
</evidence>
<evidence type="ECO:0000259" key="3">
    <source>
        <dbReference type="Pfam" id="PF10431"/>
    </source>
</evidence>
<keyword evidence="2" id="KW-0067">ATP-binding</keyword>
<dbReference type="EMBL" id="JANEYF010002218">
    <property type="protein sequence ID" value="KAJ8949693.1"/>
    <property type="molecule type" value="Genomic_DNA"/>
</dbReference>
<evidence type="ECO:0000313" key="4">
    <source>
        <dbReference type="EMBL" id="KAJ8949693.1"/>
    </source>
</evidence>
<gene>
    <name evidence="4" type="ORF">NQ314_008156</name>
</gene>
<dbReference type="Gene3D" id="1.10.8.60">
    <property type="match status" value="1"/>
</dbReference>
<reference evidence="4" key="1">
    <citation type="journal article" date="2023" name="Insect Mol. Biol.">
        <title>Genome sequencing provides insights into the evolution of gene families encoding plant cell wall-degrading enzymes in longhorned beetles.</title>
        <authorList>
            <person name="Shin N.R."/>
            <person name="Okamura Y."/>
            <person name="Kirsch R."/>
            <person name="Pauchet Y."/>
        </authorList>
    </citation>
    <scope>NUCLEOTIDE SEQUENCE</scope>
    <source>
        <strain evidence="4">RBIC_L_NR</strain>
    </source>
</reference>
<comment type="caution">
    <text evidence="4">The sequence shown here is derived from an EMBL/GenBank/DDBJ whole genome shotgun (WGS) entry which is preliminary data.</text>
</comment>
<evidence type="ECO:0000313" key="5">
    <source>
        <dbReference type="Proteomes" id="UP001162156"/>
    </source>
</evidence>
<keyword evidence="1" id="KW-0547">Nucleotide-binding</keyword>
<dbReference type="GO" id="GO:0005524">
    <property type="term" value="F:ATP binding"/>
    <property type="evidence" value="ECO:0007669"/>
    <property type="project" value="UniProtKB-KW"/>
</dbReference>
<feature type="domain" description="Clp ATPase C-terminal" evidence="3">
    <location>
        <begin position="9"/>
        <end position="50"/>
    </location>
</feature>
<dbReference type="Pfam" id="PF10431">
    <property type="entry name" value="ClpB_D2-small"/>
    <property type="match status" value="1"/>
</dbReference>
<organism evidence="4 5">
    <name type="scientific">Rhamnusium bicolor</name>
    <dbReference type="NCBI Taxonomy" id="1586634"/>
    <lineage>
        <taxon>Eukaryota</taxon>
        <taxon>Metazoa</taxon>
        <taxon>Ecdysozoa</taxon>
        <taxon>Arthropoda</taxon>
        <taxon>Hexapoda</taxon>
        <taxon>Insecta</taxon>
        <taxon>Pterygota</taxon>
        <taxon>Neoptera</taxon>
        <taxon>Endopterygota</taxon>
        <taxon>Coleoptera</taxon>
        <taxon>Polyphaga</taxon>
        <taxon>Cucujiformia</taxon>
        <taxon>Chrysomeloidea</taxon>
        <taxon>Cerambycidae</taxon>
        <taxon>Lepturinae</taxon>
        <taxon>Rhagiini</taxon>
        <taxon>Rhamnusium</taxon>
    </lineage>
</organism>